<feature type="compositionally biased region" description="Acidic residues" evidence="1">
    <location>
        <begin position="100"/>
        <end position="109"/>
    </location>
</feature>
<dbReference type="Pfam" id="PF00931">
    <property type="entry name" value="NB-ARC"/>
    <property type="match status" value="1"/>
</dbReference>
<feature type="domain" description="NB-ARC" evidence="2">
    <location>
        <begin position="270"/>
        <end position="334"/>
    </location>
</feature>
<dbReference type="SUPFAM" id="SSF52540">
    <property type="entry name" value="P-loop containing nucleoside triphosphate hydrolases"/>
    <property type="match status" value="1"/>
</dbReference>
<dbReference type="InterPro" id="IPR027417">
    <property type="entry name" value="P-loop_NTPase"/>
</dbReference>
<name>A0A835C8E3_9POAL</name>
<feature type="region of interest" description="Disordered" evidence="1">
    <location>
        <begin position="94"/>
        <end position="136"/>
    </location>
</feature>
<evidence type="ECO:0000256" key="1">
    <source>
        <dbReference type="SAM" id="MobiDB-lite"/>
    </source>
</evidence>
<organism evidence="3 4">
    <name type="scientific">Digitaria exilis</name>
    <dbReference type="NCBI Taxonomy" id="1010633"/>
    <lineage>
        <taxon>Eukaryota</taxon>
        <taxon>Viridiplantae</taxon>
        <taxon>Streptophyta</taxon>
        <taxon>Embryophyta</taxon>
        <taxon>Tracheophyta</taxon>
        <taxon>Spermatophyta</taxon>
        <taxon>Magnoliopsida</taxon>
        <taxon>Liliopsida</taxon>
        <taxon>Poales</taxon>
        <taxon>Poaceae</taxon>
        <taxon>PACMAD clade</taxon>
        <taxon>Panicoideae</taxon>
        <taxon>Panicodae</taxon>
        <taxon>Paniceae</taxon>
        <taxon>Anthephorinae</taxon>
        <taxon>Digitaria</taxon>
    </lineage>
</organism>
<sequence>MEPASSAALGEFVRRTVSFLLAECERPPVTGQEDLKRLRSLLLRSGTILEQAERRHVASRAMLLQLRSLRDKTFRGYYIFDAIRCRSSLTLHGGHKDDGDGGVEEEEEEVNRRPFTLSSSNTAKRARFSSSNSDRSESSEAAAGAVVLRVACSPRELQEMACSLEAMIRDMKEFVVFLMGYPILCREPYSAHLFVEKCMFGRNMERERIMEFLLQKDPESNTSGNNLLGVLPITGPSLIGKSTIVEHVCKEERVRNYFSLILWLLIVIELLDDVDDEIWKSLYTSARSIPRGSKMLITSRSKKIERFGTTEALRLKCLPTEAHWYFFKMLVFGSEDPEQHPKLISLAMEMAYDMPGSFIYPHLGAALLLKANFNPKRWSMILTRFREYLKKNVSGLLGEEYPDDLEAAKDQPQCAWTVTKQKPDEYFMLHEIYQRGSAPEEVPGITVLDLLCGCDHPQGRYEVLFWKSQIPPYFTYICTCDIQTWK</sequence>
<dbReference type="PANTHER" id="PTHR33377:SF115">
    <property type="entry name" value="OS05G0533301 PROTEIN"/>
    <property type="match status" value="1"/>
</dbReference>
<accession>A0A835C8E3</accession>
<dbReference type="GO" id="GO:0043531">
    <property type="term" value="F:ADP binding"/>
    <property type="evidence" value="ECO:0007669"/>
    <property type="project" value="InterPro"/>
</dbReference>
<proteinExistence type="predicted"/>
<dbReference type="Gene3D" id="3.40.50.300">
    <property type="entry name" value="P-loop containing nucleotide triphosphate hydrolases"/>
    <property type="match status" value="1"/>
</dbReference>
<dbReference type="EMBL" id="JACEFO010001730">
    <property type="protein sequence ID" value="KAF8715707.1"/>
    <property type="molecule type" value="Genomic_DNA"/>
</dbReference>
<protein>
    <recommendedName>
        <fullName evidence="2">NB-ARC domain-containing protein</fullName>
    </recommendedName>
</protein>
<gene>
    <name evidence="3" type="ORF">HU200_026650</name>
</gene>
<dbReference type="InterPro" id="IPR002182">
    <property type="entry name" value="NB-ARC"/>
</dbReference>
<comment type="caution">
    <text evidence="3">The sequence shown here is derived from an EMBL/GenBank/DDBJ whole genome shotgun (WGS) entry which is preliminary data.</text>
</comment>
<evidence type="ECO:0000259" key="2">
    <source>
        <dbReference type="Pfam" id="PF00931"/>
    </source>
</evidence>
<evidence type="ECO:0000313" key="3">
    <source>
        <dbReference type="EMBL" id="KAF8715707.1"/>
    </source>
</evidence>
<dbReference type="AlphaFoldDB" id="A0A835C8E3"/>
<reference evidence="3" key="1">
    <citation type="submission" date="2020-07" db="EMBL/GenBank/DDBJ databases">
        <title>Genome sequence and genetic diversity analysis of an under-domesticated orphan crop, white fonio (Digitaria exilis).</title>
        <authorList>
            <person name="Bennetzen J.L."/>
            <person name="Chen S."/>
            <person name="Ma X."/>
            <person name="Wang X."/>
            <person name="Yssel A.E.J."/>
            <person name="Chaluvadi S.R."/>
            <person name="Johnson M."/>
            <person name="Gangashetty P."/>
            <person name="Hamidou F."/>
            <person name="Sanogo M.D."/>
            <person name="Zwaenepoel A."/>
            <person name="Wallace J."/>
            <person name="Van De Peer Y."/>
            <person name="Van Deynze A."/>
        </authorList>
    </citation>
    <scope>NUCLEOTIDE SEQUENCE</scope>
    <source>
        <tissue evidence="3">Leaves</tissue>
    </source>
</reference>
<evidence type="ECO:0000313" key="4">
    <source>
        <dbReference type="Proteomes" id="UP000636709"/>
    </source>
</evidence>
<dbReference type="PANTHER" id="PTHR33377">
    <property type="entry name" value="OS10G0134700 PROTEIN-RELATED"/>
    <property type="match status" value="1"/>
</dbReference>
<keyword evidence="4" id="KW-1185">Reference proteome</keyword>
<dbReference type="OrthoDB" id="691944at2759"/>
<dbReference type="Proteomes" id="UP000636709">
    <property type="component" value="Unassembled WGS sequence"/>
</dbReference>